<sequence length="326" mass="36394">MPGLIGGKGIGQHGMSAEQMQEFKKQTLQIAAAQQKLKDLEECEHVKELYACIDAINTTLSEKIALQKVEVQKIAGDQPKPINYDPFNYGEAYAGDLVDFQARKRITELKLLMQGLQAALLQMRDSMKVSPSIDLGYKVVRLDQLVGSTGFGQKVQNGEVAPDEVLLVEQTRERFPGKVDYPRKSMNQISEEMESKWAITDSIMQTMYRLEMELGEIQKIVDRTGMSGGSKVIEEVQQNIKQLKEKQIDIKAVKRLIEDSKESAQVNLISSRKSANTGSLRNTLTRASADFGEMPFQAGKKIESSLRQLQTAIGTINRKISLTPVK</sequence>
<proteinExistence type="predicted"/>
<dbReference type="EMBL" id="BLXT01003775">
    <property type="protein sequence ID" value="GFO06488.1"/>
    <property type="molecule type" value="Genomic_DNA"/>
</dbReference>
<feature type="coiled-coil region" evidence="1">
    <location>
        <begin position="226"/>
        <end position="263"/>
    </location>
</feature>
<dbReference type="AlphaFoldDB" id="A0AAV4AGU1"/>
<keyword evidence="3" id="KW-1185">Reference proteome</keyword>
<dbReference type="Proteomes" id="UP000735302">
    <property type="component" value="Unassembled WGS sequence"/>
</dbReference>
<evidence type="ECO:0000313" key="2">
    <source>
        <dbReference type="EMBL" id="GFO06488.1"/>
    </source>
</evidence>
<evidence type="ECO:0000313" key="3">
    <source>
        <dbReference type="Proteomes" id="UP000735302"/>
    </source>
</evidence>
<keyword evidence="1" id="KW-0175">Coiled coil</keyword>
<organism evidence="2 3">
    <name type="scientific">Plakobranchus ocellatus</name>
    <dbReference type="NCBI Taxonomy" id="259542"/>
    <lineage>
        <taxon>Eukaryota</taxon>
        <taxon>Metazoa</taxon>
        <taxon>Spiralia</taxon>
        <taxon>Lophotrochozoa</taxon>
        <taxon>Mollusca</taxon>
        <taxon>Gastropoda</taxon>
        <taxon>Heterobranchia</taxon>
        <taxon>Euthyneura</taxon>
        <taxon>Panpulmonata</taxon>
        <taxon>Sacoglossa</taxon>
        <taxon>Placobranchoidea</taxon>
        <taxon>Plakobranchidae</taxon>
        <taxon>Plakobranchus</taxon>
    </lineage>
</organism>
<protein>
    <submittedName>
        <fullName evidence="2">Uncharacterized protein</fullName>
    </submittedName>
</protein>
<evidence type="ECO:0000256" key="1">
    <source>
        <dbReference type="SAM" id="Coils"/>
    </source>
</evidence>
<comment type="caution">
    <text evidence="2">The sequence shown here is derived from an EMBL/GenBank/DDBJ whole genome shotgun (WGS) entry which is preliminary data.</text>
</comment>
<name>A0AAV4AGU1_9GAST</name>
<gene>
    <name evidence="2" type="ORF">PoB_003299300</name>
</gene>
<accession>A0AAV4AGU1</accession>
<reference evidence="2 3" key="1">
    <citation type="journal article" date="2021" name="Elife">
        <title>Chloroplast acquisition without the gene transfer in kleptoplastic sea slugs, Plakobranchus ocellatus.</title>
        <authorList>
            <person name="Maeda T."/>
            <person name="Takahashi S."/>
            <person name="Yoshida T."/>
            <person name="Shimamura S."/>
            <person name="Takaki Y."/>
            <person name="Nagai Y."/>
            <person name="Toyoda A."/>
            <person name="Suzuki Y."/>
            <person name="Arimoto A."/>
            <person name="Ishii H."/>
            <person name="Satoh N."/>
            <person name="Nishiyama T."/>
            <person name="Hasebe M."/>
            <person name="Maruyama T."/>
            <person name="Minagawa J."/>
            <person name="Obokata J."/>
            <person name="Shigenobu S."/>
        </authorList>
    </citation>
    <scope>NUCLEOTIDE SEQUENCE [LARGE SCALE GENOMIC DNA]</scope>
</reference>